<feature type="domain" description="GSCFA" evidence="1">
    <location>
        <begin position="21"/>
        <end position="258"/>
    </location>
</feature>
<dbReference type="RefSeq" id="WP_073399422.1">
    <property type="nucleotide sequence ID" value="NZ_FQTV01000003.1"/>
</dbReference>
<proteinExistence type="predicted"/>
<protein>
    <submittedName>
        <fullName evidence="2">GSCFA family protein</fullName>
    </submittedName>
</protein>
<dbReference type="Pfam" id="PF08885">
    <property type="entry name" value="GSCFA"/>
    <property type="match status" value="1"/>
</dbReference>
<evidence type="ECO:0000259" key="1">
    <source>
        <dbReference type="Pfam" id="PF08885"/>
    </source>
</evidence>
<organism evidence="2 3">
    <name type="scientific">Bacteroides luti</name>
    <dbReference type="NCBI Taxonomy" id="1297750"/>
    <lineage>
        <taxon>Bacteria</taxon>
        <taxon>Pseudomonadati</taxon>
        <taxon>Bacteroidota</taxon>
        <taxon>Bacteroidia</taxon>
        <taxon>Bacteroidales</taxon>
        <taxon>Bacteroidaceae</taxon>
        <taxon>Bacteroides</taxon>
    </lineage>
</organism>
<evidence type="ECO:0000313" key="2">
    <source>
        <dbReference type="EMBL" id="SHE82089.1"/>
    </source>
</evidence>
<dbReference type="InterPro" id="IPR036514">
    <property type="entry name" value="SGNH_hydro_sf"/>
</dbReference>
<sequence length="326" mass="37958">MEFRTLVELPKKELTISYSDQILLLGSCFAENIGNLLVKNKFNCEVNPFGVLYNPLSIANALQCLDDKKTFSEKDLFEYKRLYHSFMHHGSFSASSADECLNNINNRMQTATAQFSKLNYLLITFGTAYVYEYKQTGMVVANCHKLPDSAFTRRLLSVEQIVDTYVSLITGLLKKNSDVRILFSVSPIRHVKDGMHRNQLSKATLLLAIDQLKEAFPRNVFYFPSYELVMDELRDYRFYADDMLHPSSVAVNYLWEAFDNCYFSRETRQIMKEWGQISKALQHKPFHPESEHYKSFLIQIVLKINQLKEKCPFLDVEKELELCRIL</sequence>
<dbReference type="GO" id="GO:0016788">
    <property type="term" value="F:hydrolase activity, acting on ester bonds"/>
    <property type="evidence" value="ECO:0007669"/>
    <property type="project" value="UniProtKB-ARBA"/>
</dbReference>
<dbReference type="Proteomes" id="UP000184509">
    <property type="component" value="Unassembled WGS sequence"/>
</dbReference>
<dbReference type="STRING" id="1297750.SAMN05444405_103113"/>
<dbReference type="OrthoDB" id="9807687at2"/>
<name>A0A1M4WLF1_9BACE</name>
<keyword evidence="3" id="KW-1185">Reference proteome</keyword>
<dbReference type="AlphaFoldDB" id="A0A1M4WLF1"/>
<dbReference type="Gene3D" id="3.40.50.1110">
    <property type="entry name" value="SGNH hydrolase"/>
    <property type="match status" value="1"/>
</dbReference>
<accession>A0A1M4WLF1</accession>
<dbReference type="InterPro" id="IPR014982">
    <property type="entry name" value="GSCFA"/>
</dbReference>
<dbReference type="EMBL" id="FQTV01000003">
    <property type="protein sequence ID" value="SHE82089.1"/>
    <property type="molecule type" value="Genomic_DNA"/>
</dbReference>
<dbReference type="SUPFAM" id="SSF52266">
    <property type="entry name" value="SGNH hydrolase"/>
    <property type="match status" value="1"/>
</dbReference>
<gene>
    <name evidence="2" type="ORF">SAMN05444405_103113</name>
</gene>
<reference evidence="3" key="1">
    <citation type="submission" date="2016-11" db="EMBL/GenBank/DDBJ databases">
        <authorList>
            <person name="Varghese N."/>
            <person name="Submissions S."/>
        </authorList>
    </citation>
    <scope>NUCLEOTIDE SEQUENCE [LARGE SCALE GENOMIC DNA]</scope>
    <source>
        <strain evidence="3">DSM 26991</strain>
    </source>
</reference>
<evidence type="ECO:0000313" key="3">
    <source>
        <dbReference type="Proteomes" id="UP000184509"/>
    </source>
</evidence>